<feature type="binding site" evidence="10">
    <location>
        <position position="295"/>
    </location>
    <ligand>
        <name>carbamoyl phosphate</name>
        <dbReference type="ChEBI" id="CHEBI:58228"/>
    </ligand>
</feature>
<evidence type="ECO:0000256" key="1">
    <source>
        <dbReference type="ARBA" id="ARBA00003822"/>
    </source>
</evidence>
<evidence type="ECO:0000256" key="2">
    <source>
        <dbReference type="ARBA" id="ARBA00004496"/>
    </source>
</evidence>
<dbReference type="PANTHER" id="PTHR45753">
    <property type="entry name" value="ORNITHINE CARBAMOYLTRANSFERASE, MITOCHONDRIAL"/>
    <property type="match status" value="1"/>
</dbReference>
<dbReference type="Pfam" id="PF00185">
    <property type="entry name" value="OTCace"/>
    <property type="match status" value="1"/>
</dbReference>
<reference evidence="13" key="2">
    <citation type="submission" date="2021-04" db="EMBL/GenBank/DDBJ databases">
        <authorList>
            <person name="Gilroy R."/>
        </authorList>
    </citation>
    <scope>NUCLEOTIDE SEQUENCE</scope>
    <source>
        <strain evidence="13">ChiW4-1371</strain>
    </source>
</reference>
<dbReference type="EMBL" id="DXAQ01000139">
    <property type="protein sequence ID" value="HIZ90132.1"/>
    <property type="molecule type" value="Genomic_DNA"/>
</dbReference>
<dbReference type="NCBIfam" id="NF001986">
    <property type="entry name" value="PRK00779.1"/>
    <property type="match status" value="1"/>
</dbReference>
<sequence length="310" mass="34711">MINPRHFLTLLDRTPEELQTLINTAIRLKDERNKGIRHKELEGKTLAMIFEKSSTRTRISFETAMNELGGYPMFLSSRDIQLGRGETIKDTARVMSRYVHGIMIRTFGHERVEELAEYSSVPVINALTDSFHPCQIMADMMTMQEKFGKIKGLKVAYIGDGNNMAQSWINGAAQMGFHIAVASPKGYLPDYTVVENAKKYAAVNGGTITMTHDPKEAVENANVVYTDVWASMGQEEESEKRIKDFQGYQVNSALMALACKDAVFMHCLPAHRGEEVSEEVLESKASVIFDEAENRLHVQKAILIDCIGGI</sequence>
<comment type="subcellular location">
    <subcellularLocation>
        <location evidence="2 10">Cytoplasm</location>
    </subcellularLocation>
</comment>
<dbReference type="HAMAP" id="MF_01109">
    <property type="entry name" value="OTCase"/>
    <property type="match status" value="1"/>
</dbReference>
<comment type="pathway">
    <text evidence="3">Amino-acid biosynthesis; L-arginine biosynthesis; L-arginine from L-ornithine and carbamoyl phosphate: step 1/3.</text>
</comment>
<dbReference type="FunFam" id="3.40.50.1370:FF:000008">
    <property type="entry name" value="Ornithine carbamoyltransferase"/>
    <property type="match status" value="1"/>
</dbReference>
<feature type="binding site" evidence="10">
    <location>
        <position position="227"/>
    </location>
    <ligand>
        <name>L-ornithine</name>
        <dbReference type="ChEBI" id="CHEBI:46911"/>
    </ligand>
</feature>
<evidence type="ECO:0000256" key="10">
    <source>
        <dbReference type="HAMAP-Rule" id="MF_01109"/>
    </source>
</evidence>
<dbReference type="GO" id="GO:0042450">
    <property type="term" value="P:L-arginine biosynthetic process via ornithine"/>
    <property type="evidence" value="ECO:0007669"/>
    <property type="project" value="UniProtKB-UniRule"/>
</dbReference>
<dbReference type="InterPro" id="IPR006132">
    <property type="entry name" value="Asp/Orn_carbamoyltranf_P-bd"/>
</dbReference>
<dbReference type="PRINTS" id="PR00100">
    <property type="entry name" value="AOTCASE"/>
</dbReference>
<dbReference type="InterPro" id="IPR006131">
    <property type="entry name" value="Asp_carbamoyltransf_Asp/Orn-bd"/>
</dbReference>
<dbReference type="InterPro" id="IPR002292">
    <property type="entry name" value="Orn/put_carbamltrans"/>
</dbReference>
<evidence type="ECO:0000256" key="7">
    <source>
        <dbReference type="ARBA" id="ARBA00022490"/>
    </source>
</evidence>
<evidence type="ECO:0000313" key="14">
    <source>
        <dbReference type="Proteomes" id="UP000824176"/>
    </source>
</evidence>
<dbReference type="Pfam" id="PF02729">
    <property type="entry name" value="OTCace_N"/>
    <property type="match status" value="1"/>
</dbReference>
<feature type="binding site" evidence="10">
    <location>
        <position position="163"/>
    </location>
    <ligand>
        <name>L-ornithine</name>
        <dbReference type="ChEBI" id="CHEBI:46911"/>
    </ligand>
</feature>
<evidence type="ECO:0000256" key="6">
    <source>
        <dbReference type="ARBA" id="ARBA00016634"/>
    </source>
</evidence>
<accession>A0A9D2GUA4</accession>
<evidence type="ECO:0000256" key="4">
    <source>
        <dbReference type="ARBA" id="ARBA00007805"/>
    </source>
</evidence>
<dbReference type="EC" id="2.1.3.3" evidence="5 10"/>
<protein>
    <recommendedName>
        <fullName evidence="6 10">Ornithine carbamoyltransferase</fullName>
        <shortName evidence="10">OTCase</shortName>
        <ecNumber evidence="5 10">2.1.3.3</ecNumber>
    </recommendedName>
</protein>
<feature type="domain" description="Aspartate/ornithine carbamoyltransferase carbamoyl-P binding" evidence="12">
    <location>
        <begin position="5"/>
        <end position="145"/>
    </location>
</feature>
<dbReference type="GO" id="GO:0016597">
    <property type="term" value="F:amino acid binding"/>
    <property type="evidence" value="ECO:0007669"/>
    <property type="project" value="InterPro"/>
</dbReference>
<evidence type="ECO:0000259" key="12">
    <source>
        <dbReference type="Pfam" id="PF02729"/>
    </source>
</evidence>
<dbReference type="NCBIfam" id="TIGR00658">
    <property type="entry name" value="orni_carb_tr"/>
    <property type="match status" value="1"/>
</dbReference>
<dbReference type="SUPFAM" id="SSF53671">
    <property type="entry name" value="Aspartate/ornithine carbamoyltransferase"/>
    <property type="match status" value="1"/>
</dbReference>
<evidence type="ECO:0000256" key="3">
    <source>
        <dbReference type="ARBA" id="ARBA00004975"/>
    </source>
</evidence>
<feature type="binding site" evidence="10">
    <location>
        <position position="81"/>
    </location>
    <ligand>
        <name>carbamoyl phosphate</name>
        <dbReference type="ChEBI" id="CHEBI:58228"/>
    </ligand>
</feature>
<dbReference type="FunFam" id="3.40.50.1370:FF:000016">
    <property type="entry name" value="Ornithine carbamoyltransferase"/>
    <property type="match status" value="1"/>
</dbReference>
<keyword evidence="8 10" id="KW-0808">Transferase</keyword>
<evidence type="ECO:0000313" key="13">
    <source>
        <dbReference type="EMBL" id="HIZ90132.1"/>
    </source>
</evidence>
<dbReference type="GO" id="GO:0019240">
    <property type="term" value="P:citrulline biosynthetic process"/>
    <property type="evidence" value="ECO:0007669"/>
    <property type="project" value="TreeGrafter"/>
</dbReference>
<gene>
    <name evidence="13" type="primary">argF</name>
    <name evidence="13" type="ORF">H9804_09295</name>
</gene>
<comment type="function">
    <text evidence="1">Reversibly catalyzes the transfer of the carbamoyl group from carbamoyl phosphate (CP) to the N(epsilon) atom of ornithine (ORN) to produce L-citrulline.</text>
</comment>
<dbReference type="AlphaFoldDB" id="A0A9D2GUA4"/>
<dbReference type="PANTHER" id="PTHR45753:SF3">
    <property type="entry name" value="ORNITHINE TRANSCARBAMYLASE, MITOCHONDRIAL"/>
    <property type="match status" value="1"/>
</dbReference>
<evidence type="ECO:0000256" key="5">
    <source>
        <dbReference type="ARBA" id="ARBA00013007"/>
    </source>
</evidence>
<feature type="binding site" evidence="10">
    <location>
        <begin position="231"/>
        <end position="232"/>
    </location>
    <ligand>
        <name>L-ornithine</name>
        <dbReference type="ChEBI" id="CHEBI:46911"/>
    </ligand>
</feature>
<dbReference type="PROSITE" id="PS00097">
    <property type="entry name" value="CARBAMOYLTRANSFERASE"/>
    <property type="match status" value="1"/>
</dbReference>
<feature type="domain" description="Aspartate/ornithine carbamoyltransferase Asp/Orn-binding" evidence="11">
    <location>
        <begin position="151"/>
        <end position="304"/>
    </location>
</feature>
<proteinExistence type="inferred from homology"/>
<comment type="caution">
    <text evidence="13">The sequence shown here is derived from an EMBL/GenBank/DDBJ whole genome shotgun (WGS) entry which is preliminary data.</text>
</comment>
<dbReference type="InterPro" id="IPR036901">
    <property type="entry name" value="Asp/Orn_carbamoylTrfase_sf"/>
</dbReference>
<dbReference type="GO" id="GO:0005737">
    <property type="term" value="C:cytoplasm"/>
    <property type="evidence" value="ECO:0007669"/>
    <property type="project" value="UniProtKB-SubCell"/>
</dbReference>
<dbReference type="InterPro" id="IPR024904">
    <property type="entry name" value="OTCase_ArgI"/>
</dbReference>
<comment type="similarity">
    <text evidence="4 10">Belongs to the aspartate/ornithine carbamoyltransferase superfamily. OTCase family.</text>
</comment>
<comment type="catalytic activity">
    <reaction evidence="9 10">
        <text>carbamoyl phosphate + L-ornithine = L-citrulline + phosphate + H(+)</text>
        <dbReference type="Rhea" id="RHEA:19513"/>
        <dbReference type="ChEBI" id="CHEBI:15378"/>
        <dbReference type="ChEBI" id="CHEBI:43474"/>
        <dbReference type="ChEBI" id="CHEBI:46911"/>
        <dbReference type="ChEBI" id="CHEBI:57743"/>
        <dbReference type="ChEBI" id="CHEBI:58228"/>
        <dbReference type="EC" id="2.1.3.3"/>
    </reaction>
</comment>
<evidence type="ECO:0000256" key="9">
    <source>
        <dbReference type="ARBA" id="ARBA00048772"/>
    </source>
</evidence>
<reference evidence="13" key="1">
    <citation type="journal article" date="2021" name="PeerJ">
        <title>Extensive microbial diversity within the chicken gut microbiome revealed by metagenomics and culture.</title>
        <authorList>
            <person name="Gilroy R."/>
            <person name="Ravi A."/>
            <person name="Getino M."/>
            <person name="Pursley I."/>
            <person name="Horton D.L."/>
            <person name="Alikhan N.F."/>
            <person name="Baker D."/>
            <person name="Gharbi K."/>
            <person name="Hall N."/>
            <person name="Watson M."/>
            <person name="Adriaenssens E.M."/>
            <person name="Foster-Nyarko E."/>
            <person name="Jarju S."/>
            <person name="Secka A."/>
            <person name="Antonio M."/>
            <person name="Oren A."/>
            <person name="Chaudhuri R.R."/>
            <person name="La Ragione R."/>
            <person name="Hildebrand F."/>
            <person name="Pallen M.J."/>
        </authorList>
    </citation>
    <scope>NUCLEOTIDE SEQUENCE</scope>
    <source>
        <strain evidence="13">ChiW4-1371</strain>
    </source>
</reference>
<evidence type="ECO:0000256" key="8">
    <source>
        <dbReference type="ARBA" id="ARBA00022679"/>
    </source>
</evidence>
<feature type="binding site" evidence="10">
    <location>
        <position position="105"/>
    </location>
    <ligand>
        <name>carbamoyl phosphate</name>
        <dbReference type="ChEBI" id="CHEBI:58228"/>
    </ligand>
</feature>
<dbReference type="Gene3D" id="3.40.50.1370">
    <property type="entry name" value="Aspartate/ornithine carbamoyltransferase"/>
    <property type="match status" value="2"/>
</dbReference>
<feature type="binding site" evidence="10">
    <location>
        <begin position="54"/>
        <end position="57"/>
    </location>
    <ligand>
        <name>carbamoyl phosphate</name>
        <dbReference type="ChEBI" id="CHEBI:58228"/>
    </ligand>
</feature>
<feature type="binding site" evidence="10">
    <location>
        <begin position="267"/>
        <end position="268"/>
    </location>
    <ligand>
        <name>carbamoyl phosphate</name>
        <dbReference type="ChEBI" id="CHEBI:58228"/>
    </ligand>
</feature>
<evidence type="ECO:0000259" key="11">
    <source>
        <dbReference type="Pfam" id="PF00185"/>
    </source>
</evidence>
<name>A0A9D2GUA4_9BACT</name>
<dbReference type="Proteomes" id="UP000824176">
    <property type="component" value="Unassembled WGS sequence"/>
</dbReference>
<organism evidence="13 14">
    <name type="scientific">Candidatus Mucispirillum faecigallinarum</name>
    <dbReference type="NCBI Taxonomy" id="2838699"/>
    <lineage>
        <taxon>Bacteria</taxon>
        <taxon>Pseudomonadati</taxon>
        <taxon>Deferribacterota</taxon>
        <taxon>Deferribacteres</taxon>
        <taxon>Deferribacterales</taxon>
        <taxon>Mucispirillaceae</taxon>
        <taxon>Mucispirillum</taxon>
    </lineage>
</organism>
<dbReference type="PRINTS" id="PR00102">
    <property type="entry name" value="OTCASE"/>
</dbReference>
<dbReference type="GO" id="GO:0004585">
    <property type="term" value="F:ornithine carbamoyltransferase activity"/>
    <property type="evidence" value="ECO:0007669"/>
    <property type="project" value="UniProtKB-UniRule"/>
</dbReference>
<keyword evidence="7 10" id="KW-0963">Cytoplasm</keyword>
<feature type="binding site" evidence="10">
    <location>
        <begin position="132"/>
        <end position="135"/>
    </location>
    <ligand>
        <name>carbamoyl phosphate</name>
        <dbReference type="ChEBI" id="CHEBI:58228"/>
    </ligand>
</feature>
<dbReference type="InterPro" id="IPR006130">
    <property type="entry name" value="Asp/Orn_carbamoylTrfase"/>
</dbReference>